<dbReference type="PROSITE" id="PS50283">
    <property type="entry name" value="NA_SOLUT_SYMP_3"/>
    <property type="match status" value="1"/>
</dbReference>
<feature type="transmembrane region" description="Helical" evidence="14">
    <location>
        <begin position="509"/>
        <end position="528"/>
    </location>
</feature>
<protein>
    <submittedName>
        <fullName evidence="15">Na+/solute symporter</fullName>
    </submittedName>
</protein>
<feature type="transmembrane region" description="Helical" evidence="14">
    <location>
        <begin position="457"/>
        <end position="475"/>
    </location>
</feature>
<evidence type="ECO:0000256" key="6">
    <source>
        <dbReference type="ARBA" id="ARBA00022847"/>
    </source>
</evidence>
<keyword evidence="10 14" id="KW-0472">Membrane</keyword>
<comment type="similarity">
    <text evidence="2 13">Belongs to the sodium:solute symporter (SSF) (TC 2.A.21) family.</text>
</comment>
<keyword evidence="4" id="KW-1003">Cell membrane</keyword>
<keyword evidence="16" id="KW-1185">Reference proteome</keyword>
<keyword evidence="9" id="KW-0406">Ion transport</keyword>
<feature type="transmembrane region" description="Helical" evidence="14">
    <location>
        <begin position="322"/>
        <end position="354"/>
    </location>
</feature>
<sequence>MSGVTWVWILLIGYIVYCIYWGIEGAIKAKTTAQYTIAGRQIPMIAFLLAATAASFSGWTFIGHPGLIWRDGLPYAFASFYVLTIPITGTFFAKRVWLLGKRYGFITPGDMYAYYFGNEAMRWLVVITAFLYSCFYSAVQFMAAGALFHWVTGFPFEWGAVFLAGVVLFYVAAGGLRASTWVGMLQCILLVAGIIIIGLFTLKQFGGWSDFSAKIAKLPSKYLEIPSMIEFTSGKTIWTGVMILTYMFALMGIQASPAFTMWQFGNKNPRPFPWQQAFASTFVVGFALFFFTAFQGLGGVLLTDVLGITKDSDLVPLLMKNYIPGFWLGLVFIGAIAAMHSTAAPYVGTGATIICRDVYFRFMRPNAGHAEQIWTSRLLAVLITAVALIVGLTSKAALVMLGGLATAFGFIMYLPLLGTIWGFRFPGIGAALGVLAGMVAVFITYKIIKYPLTIHCAGWGIFAALLVAYLCRGLGVKDSPEIKNRQQEMRQWLDSIDSPTPSQRNWRRFLKIGVPLWYLFAIGPLAILGNKGFSFAGFPPLWSWQITWWLIGIVMMWALCFKAGLSYITDEQIQRAEVEKNIVIEEIKAPVGVAKVLPTKSK</sequence>
<evidence type="ECO:0000256" key="14">
    <source>
        <dbReference type="SAM" id="Phobius"/>
    </source>
</evidence>
<evidence type="ECO:0000256" key="1">
    <source>
        <dbReference type="ARBA" id="ARBA00004651"/>
    </source>
</evidence>
<feature type="transmembrane region" description="Helical" evidence="14">
    <location>
        <begin position="123"/>
        <end position="150"/>
    </location>
</feature>
<comment type="subcellular location">
    <subcellularLocation>
        <location evidence="1">Cell membrane</location>
        <topology evidence="1">Multi-pass membrane protein</topology>
    </subcellularLocation>
</comment>
<reference evidence="15 16" key="1">
    <citation type="submission" date="2015-10" db="EMBL/GenBank/DDBJ databases">
        <title>Candidatus Desulfofervidus auxilii, a hydrogenotrophic sulfate-reducing bacterium involved in the thermophilic anaerobic oxidation of methane.</title>
        <authorList>
            <person name="Krukenberg V."/>
            <person name="Richter M."/>
            <person name="Wegener G."/>
        </authorList>
    </citation>
    <scope>NUCLEOTIDE SEQUENCE [LARGE SCALE GENOMIC DNA]</scope>
    <source>
        <strain evidence="15 16">HS1</strain>
    </source>
</reference>
<dbReference type="Proteomes" id="UP000070560">
    <property type="component" value="Chromosome"/>
</dbReference>
<feature type="transmembrane region" description="Helical" evidence="14">
    <location>
        <begin position="6"/>
        <end position="23"/>
    </location>
</feature>
<dbReference type="RefSeq" id="WP_066063915.1">
    <property type="nucleotide sequence ID" value="NZ_CP013015.1"/>
</dbReference>
<dbReference type="GO" id="GO:0006814">
    <property type="term" value="P:sodium ion transport"/>
    <property type="evidence" value="ECO:0007669"/>
    <property type="project" value="UniProtKB-KW"/>
</dbReference>
<keyword evidence="6" id="KW-0769">Symport</keyword>
<dbReference type="InterPro" id="IPR050277">
    <property type="entry name" value="Sodium:Solute_Symporter"/>
</dbReference>
<accession>A0A7U4QLD0</accession>
<dbReference type="EMBL" id="CP013015">
    <property type="protein sequence ID" value="AMM41486.1"/>
    <property type="molecule type" value="Genomic_DNA"/>
</dbReference>
<evidence type="ECO:0000256" key="7">
    <source>
        <dbReference type="ARBA" id="ARBA00022989"/>
    </source>
</evidence>
<organism evidence="15 16">
    <name type="scientific">Desulfofervidus auxilii</name>
    <dbReference type="NCBI Taxonomy" id="1621989"/>
    <lineage>
        <taxon>Bacteria</taxon>
        <taxon>Pseudomonadati</taxon>
        <taxon>Thermodesulfobacteriota</taxon>
        <taxon>Candidatus Desulfofervidia</taxon>
        <taxon>Candidatus Desulfofervidales</taxon>
        <taxon>Candidatus Desulfofervidaceae</taxon>
        <taxon>Candidatus Desulfofervidus</taxon>
    </lineage>
</organism>
<dbReference type="Gene3D" id="1.20.1730.10">
    <property type="entry name" value="Sodium/glucose cotransporter"/>
    <property type="match status" value="1"/>
</dbReference>
<name>A0A7U4QLD0_DESA2</name>
<feature type="transmembrane region" description="Helical" evidence="14">
    <location>
        <begin position="374"/>
        <end position="392"/>
    </location>
</feature>
<feature type="transmembrane region" description="Helical" evidence="14">
    <location>
        <begin position="44"/>
        <end position="62"/>
    </location>
</feature>
<feature type="transmembrane region" description="Helical" evidence="14">
    <location>
        <begin position="277"/>
        <end position="302"/>
    </location>
</feature>
<dbReference type="CDD" id="cd10322">
    <property type="entry name" value="SLC5sbd"/>
    <property type="match status" value="1"/>
</dbReference>
<dbReference type="GO" id="GO:0005886">
    <property type="term" value="C:plasma membrane"/>
    <property type="evidence" value="ECO:0007669"/>
    <property type="project" value="UniProtKB-SubCell"/>
</dbReference>
<dbReference type="OrthoDB" id="9803348at2"/>
<dbReference type="KEGG" id="daw:HS1_001692"/>
<comment type="catalytic activity">
    <reaction evidence="12">
        <text>L-proline(in) + Na(+)(in) = L-proline(out) + Na(+)(out)</text>
        <dbReference type="Rhea" id="RHEA:28967"/>
        <dbReference type="ChEBI" id="CHEBI:29101"/>
        <dbReference type="ChEBI" id="CHEBI:60039"/>
    </reaction>
</comment>
<feature type="transmembrane region" description="Helical" evidence="14">
    <location>
        <begin position="74"/>
        <end position="93"/>
    </location>
</feature>
<keyword evidence="11" id="KW-0739">Sodium transport</keyword>
<dbReference type="Pfam" id="PF00474">
    <property type="entry name" value="SSF"/>
    <property type="match status" value="1"/>
</dbReference>
<feature type="transmembrane region" description="Helical" evidence="14">
    <location>
        <begin position="548"/>
        <end position="568"/>
    </location>
</feature>
<evidence type="ECO:0000313" key="16">
    <source>
        <dbReference type="Proteomes" id="UP000070560"/>
    </source>
</evidence>
<keyword evidence="5 14" id="KW-0812">Transmembrane</keyword>
<dbReference type="PANTHER" id="PTHR48086:SF3">
    <property type="entry name" value="SODIUM_PROLINE SYMPORTER"/>
    <property type="match status" value="1"/>
</dbReference>
<evidence type="ECO:0000256" key="10">
    <source>
        <dbReference type="ARBA" id="ARBA00023136"/>
    </source>
</evidence>
<evidence type="ECO:0000256" key="5">
    <source>
        <dbReference type="ARBA" id="ARBA00022692"/>
    </source>
</evidence>
<evidence type="ECO:0000256" key="11">
    <source>
        <dbReference type="ARBA" id="ARBA00023201"/>
    </source>
</evidence>
<proteinExistence type="inferred from homology"/>
<evidence type="ECO:0000256" key="2">
    <source>
        <dbReference type="ARBA" id="ARBA00006434"/>
    </source>
</evidence>
<evidence type="ECO:0000256" key="9">
    <source>
        <dbReference type="ARBA" id="ARBA00023065"/>
    </source>
</evidence>
<evidence type="ECO:0000313" key="15">
    <source>
        <dbReference type="EMBL" id="AMM41486.1"/>
    </source>
</evidence>
<feature type="transmembrane region" description="Helical" evidence="14">
    <location>
        <begin position="398"/>
        <end position="418"/>
    </location>
</feature>
<feature type="transmembrane region" description="Helical" evidence="14">
    <location>
        <begin position="180"/>
        <end position="202"/>
    </location>
</feature>
<dbReference type="InterPro" id="IPR001734">
    <property type="entry name" value="Na/solute_symporter"/>
</dbReference>
<evidence type="ECO:0000256" key="13">
    <source>
        <dbReference type="RuleBase" id="RU362091"/>
    </source>
</evidence>
<evidence type="ECO:0000256" key="12">
    <source>
        <dbReference type="ARBA" id="ARBA00033708"/>
    </source>
</evidence>
<feature type="transmembrane region" description="Helical" evidence="14">
    <location>
        <begin position="425"/>
        <end position="445"/>
    </location>
</feature>
<keyword evidence="8" id="KW-0915">Sodium</keyword>
<gene>
    <name evidence="15" type="ORF">HS1_001692</name>
</gene>
<evidence type="ECO:0000256" key="8">
    <source>
        <dbReference type="ARBA" id="ARBA00023053"/>
    </source>
</evidence>
<feature type="transmembrane region" description="Helical" evidence="14">
    <location>
        <begin position="237"/>
        <end position="256"/>
    </location>
</feature>
<dbReference type="GO" id="GO:0015293">
    <property type="term" value="F:symporter activity"/>
    <property type="evidence" value="ECO:0007669"/>
    <property type="project" value="UniProtKB-KW"/>
</dbReference>
<dbReference type="AlphaFoldDB" id="A0A7U4QLD0"/>
<dbReference type="PANTHER" id="PTHR48086">
    <property type="entry name" value="SODIUM/PROLINE SYMPORTER-RELATED"/>
    <property type="match status" value="1"/>
</dbReference>
<keyword evidence="7 14" id="KW-1133">Transmembrane helix</keyword>
<dbReference type="InterPro" id="IPR038377">
    <property type="entry name" value="Na/Glc_symporter_sf"/>
</dbReference>
<keyword evidence="3" id="KW-0813">Transport</keyword>
<evidence type="ECO:0000256" key="3">
    <source>
        <dbReference type="ARBA" id="ARBA00022448"/>
    </source>
</evidence>
<feature type="transmembrane region" description="Helical" evidence="14">
    <location>
        <begin position="156"/>
        <end position="173"/>
    </location>
</feature>
<evidence type="ECO:0000256" key="4">
    <source>
        <dbReference type="ARBA" id="ARBA00022475"/>
    </source>
</evidence>